<protein>
    <submittedName>
        <fullName evidence="4">Reverse transcriptase domain-containing protein</fullName>
    </submittedName>
</protein>
<evidence type="ECO:0000313" key="2">
    <source>
        <dbReference type="EMBL" id="VDM63067.1"/>
    </source>
</evidence>
<evidence type="ECO:0000313" key="3">
    <source>
        <dbReference type="Proteomes" id="UP000267027"/>
    </source>
</evidence>
<proteinExistence type="predicted"/>
<dbReference type="Pfam" id="PF00078">
    <property type="entry name" value="RVT_1"/>
    <property type="match status" value="1"/>
</dbReference>
<sequence>MDRIHTITRLIEVSREYKRPLCFTLIDLKKVFDSNDIEAVMEELDSQGVPTQYIRILRELHKNFTTKISPFYNDINIDNVMRTLEWDNMEVKIDGRQLHYLRFVDDIVFIKPKIIEVERMLADFDRACGKTSLRLNLTKTMFMKNGLVSHTPLTLNGTNVSKCSSYIYSRSGNQYDEQLSSRDEQKKTGGLRSFQEHRGVVKRTRNTKLSHFFDSTVLPVLTNASETWSLRKEDDGHSALSNGESKGRC</sequence>
<reference evidence="4" key="1">
    <citation type="submission" date="2017-02" db="UniProtKB">
        <authorList>
            <consortium name="WormBaseParasite"/>
        </authorList>
    </citation>
    <scope>IDENTIFICATION</scope>
</reference>
<dbReference type="PROSITE" id="PS50878">
    <property type="entry name" value="RT_POL"/>
    <property type="match status" value="1"/>
</dbReference>
<keyword evidence="3" id="KW-1185">Reference proteome</keyword>
<dbReference type="STRING" id="334426.A0A0R3PYH9"/>
<organism evidence="4">
    <name type="scientific">Angiostrongylus costaricensis</name>
    <name type="common">Nematode worm</name>
    <dbReference type="NCBI Taxonomy" id="334426"/>
    <lineage>
        <taxon>Eukaryota</taxon>
        <taxon>Metazoa</taxon>
        <taxon>Ecdysozoa</taxon>
        <taxon>Nematoda</taxon>
        <taxon>Chromadorea</taxon>
        <taxon>Rhabditida</taxon>
        <taxon>Rhabditina</taxon>
        <taxon>Rhabditomorpha</taxon>
        <taxon>Strongyloidea</taxon>
        <taxon>Metastrongylidae</taxon>
        <taxon>Angiostrongylus</taxon>
    </lineage>
</organism>
<name>A0A0R3PYH9_ANGCS</name>
<dbReference type="AlphaFoldDB" id="A0A0R3PYH9"/>
<feature type="domain" description="Reverse transcriptase" evidence="1">
    <location>
        <begin position="1"/>
        <end position="160"/>
    </location>
</feature>
<gene>
    <name evidence="2" type="ORF">ACOC_LOCUS11482</name>
</gene>
<dbReference type="PANTHER" id="PTHR47027">
    <property type="entry name" value="REVERSE TRANSCRIPTASE DOMAIN-CONTAINING PROTEIN"/>
    <property type="match status" value="1"/>
</dbReference>
<accession>A0A0R3PYH9</accession>
<dbReference type="EMBL" id="UYYA01004703">
    <property type="protein sequence ID" value="VDM63067.1"/>
    <property type="molecule type" value="Genomic_DNA"/>
</dbReference>
<dbReference type="PANTHER" id="PTHR47027:SF20">
    <property type="entry name" value="REVERSE TRANSCRIPTASE-LIKE PROTEIN WITH RNA-DIRECTED DNA POLYMERASE DOMAIN"/>
    <property type="match status" value="1"/>
</dbReference>
<dbReference type="OMA" id="DSANTSW"/>
<dbReference type="OrthoDB" id="407509at2759"/>
<evidence type="ECO:0000259" key="1">
    <source>
        <dbReference type="PROSITE" id="PS50878"/>
    </source>
</evidence>
<dbReference type="InterPro" id="IPR000477">
    <property type="entry name" value="RT_dom"/>
</dbReference>
<reference evidence="2 3" key="2">
    <citation type="submission" date="2018-11" db="EMBL/GenBank/DDBJ databases">
        <authorList>
            <consortium name="Pathogen Informatics"/>
        </authorList>
    </citation>
    <scope>NUCLEOTIDE SEQUENCE [LARGE SCALE GENOMIC DNA]</scope>
    <source>
        <strain evidence="2 3">Costa Rica</strain>
    </source>
</reference>
<evidence type="ECO:0000313" key="4">
    <source>
        <dbReference type="WBParaSite" id="ACOC_0001148101-mRNA-1"/>
    </source>
</evidence>
<dbReference type="WBParaSite" id="ACOC_0001148101-mRNA-1">
    <property type="protein sequence ID" value="ACOC_0001148101-mRNA-1"/>
    <property type="gene ID" value="ACOC_0001148101"/>
</dbReference>
<dbReference type="Proteomes" id="UP000267027">
    <property type="component" value="Unassembled WGS sequence"/>
</dbReference>